<evidence type="ECO:0000313" key="8">
    <source>
        <dbReference type="EMBL" id="PKZ66716.1"/>
    </source>
</evidence>
<dbReference type="InterPro" id="IPR050320">
    <property type="entry name" value="N5-glutamine_MTase"/>
</dbReference>
<dbReference type="Gene3D" id="3.40.50.150">
    <property type="entry name" value="Vaccinia Virus protein VP39"/>
    <property type="match status" value="1"/>
</dbReference>
<dbReference type="InterPro" id="IPR019874">
    <property type="entry name" value="RF_methyltr_PrmC"/>
</dbReference>
<dbReference type="AlphaFoldDB" id="A0A2I1RCC3"/>
<organism evidence="8 9">
    <name type="scientific">Gordonia terrae</name>
    <dbReference type="NCBI Taxonomy" id="2055"/>
    <lineage>
        <taxon>Bacteria</taxon>
        <taxon>Bacillati</taxon>
        <taxon>Actinomycetota</taxon>
        <taxon>Actinomycetes</taxon>
        <taxon>Mycobacteriales</taxon>
        <taxon>Gordoniaceae</taxon>
        <taxon>Gordonia</taxon>
    </lineage>
</organism>
<comment type="catalytic activity">
    <reaction evidence="4 5">
        <text>L-glutaminyl-[peptide chain release factor] + S-adenosyl-L-methionine = N(5)-methyl-L-glutaminyl-[peptide chain release factor] + S-adenosyl-L-homocysteine + H(+)</text>
        <dbReference type="Rhea" id="RHEA:42896"/>
        <dbReference type="Rhea" id="RHEA-COMP:10271"/>
        <dbReference type="Rhea" id="RHEA-COMP:10272"/>
        <dbReference type="ChEBI" id="CHEBI:15378"/>
        <dbReference type="ChEBI" id="CHEBI:30011"/>
        <dbReference type="ChEBI" id="CHEBI:57856"/>
        <dbReference type="ChEBI" id="CHEBI:59789"/>
        <dbReference type="ChEBI" id="CHEBI:61891"/>
        <dbReference type="EC" id="2.1.1.297"/>
    </reaction>
</comment>
<comment type="caution">
    <text evidence="8">The sequence shown here is derived from an EMBL/GenBank/DDBJ whole genome shotgun (WGS) entry which is preliminary data.</text>
</comment>
<feature type="binding site" evidence="5">
    <location>
        <begin position="199"/>
        <end position="202"/>
    </location>
    <ligand>
        <name>substrate</name>
    </ligand>
</feature>
<dbReference type="Gene3D" id="1.10.8.10">
    <property type="entry name" value="DNA helicase RuvA subunit, C-terminal domain"/>
    <property type="match status" value="1"/>
</dbReference>
<dbReference type="PANTHER" id="PTHR18895">
    <property type="entry name" value="HEMK METHYLTRANSFERASE"/>
    <property type="match status" value="1"/>
</dbReference>
<feature type="domain" description="Methyltransferase small" evidence="6">
    <location>
        <begin position="118"/>
        <end position="203"/>
    </location>
</feature>
<evidence type="ECO:0000256" key="1">
    <source>
        <dbReference type="ARBA" id="ARBA00022603"/>
    </source>
</evidence>
<dbReference type="RefSeq" id="WP_101818989.1">
    <property type="nucleotide sequence ID" value="NZ_PKJC01000002.1"/>
</dbReference>
<gene>
    <name evidence="5 8" type="primary">prmC</name>
    <name evidence="8" type="ORF">CYJ73_02850</name>
</gene>
<dbReference type="Pfam" id="PF05175">
    <property type="entry name" value="MTS"/>
    <property type="match status" value="1"/>
</dbReference>
<dbReference type="InterPro" id="IPR040758">
    <property type="entry name" value="PrmC_N"/>
</dbReference>
<comment type="function">
    <text evidence="5">Methylates the class 1 translation termination release factors RF1/PrfA and RF2/PrfB on the glutamine residue of the universally conserved GGQ motif.</text>
</comment>
<protein>
    <recommendedName>
        <fullName evidence="5">Release factor glutamine methyltransferase</fullName>
        <shortName evidence="5">RF MTase</shortName>
        <ecNumber evidence="5">2.1.1.297</ecNumber>
    </recommendedName>
    <alternativeName>
        <fullName evidence="5">N5-glutamine methyltransferase PrmC</fullName>
    </alternativeName>
    <alternativeName>
        <fullName evidence="5">Protein-(glutamine-N5) MTase PrmC</fullName>
    </alternativeName>
    <alternativeName>
        <fullName evidence="5">Protein-glutamine N-methyltransferase PrmC</fullName>
    </alternativeName>
</protein>
<dbReference type="GO" id="GO:0102559">
    <property type="term" value="F:peptide chain release factor N(5)-glutamine methyltransferase activity"/>
    <property type="evidence" value="ECO:0007669"/>
    <property type="project" value="UniProtKB-EC"/>
</dbReference>
<dbReference type="GO" id="GO:0032259">
    <property type="term" value="P:methylation"/>
    <property type="evidence" value="ECO:0007669"/>
    <property type="project" value="UniProtKB-KW"/>
</dbReference>
<comment type="similarity">
    <text evidence="5">Belongs to the protein N5-glutamine methyltransferase family. PrmC subfamily.</text>
</comment>
<reference evidence="8 9" key="1">
    <citation type="submission" date="2017-12" db="EMBL/GenBank/DDBJ databases">
        <title>Phylogenetic diversity of female urinary microbiome.</title>
        <authorList>
            <person name="Thomas-White K."/>
            <person name="Wolfe A.J."/>
        </authorList>
    </citation>
    <scope>NUCLEOTIDE SEQUENCE [LARGE SCALE GENOMIC DNA]</scope>
    <source>
        <strain evidence="8 9">UMB0777</strain>
    </source>
</reference>
<evidence type="ECO:0000259" key="6">
    <source>
        <dbReference type="Pfam" id="PF05175"/>
    </source>
</evidence>
<dbReference type="STRING" id="2055.BCM27_09970"/>
<dbReference type="Proteomes" id="UP000234662">
    <property type="component" value="Unassembled WGS sequence"/>
</dbReference>
<feature type="domain" description="Release factor glutamine methyltransferase N-terminal" evidence="7">
    <location>
        <begin position="12"/>
        <end position="78"/>
    </location>
</feature>
<dbReference type="CDD" id="cd02440">
    <property type="entry name" value="AdoMet_MTases"/>
    <property type="match status" value="1"/>
</dbReference>
<dbReference type="InterPro" id="IPR029063">
    <property type="entry name" value="SAM-dependent_MTases_sf"/>
</dbReference>
<dbReference type="SUPFAM" id="SSF53335">
    <property type="entry name" value="S-adenosyl-L-methionine-dependent methyltransferases"/>
    <property type="match status" value="1"/>
</dbReference>
<feature type="binding site" evidence="5">
    <location>
        <position position="147"/>
    </location>
    <ligand>
        <name>S-adenosyl-L-methionine</name>
        <dbReference type="ChEBI" id="CHEBI:59789"/>
    </ligand>
</feature>
<dbReference type="EMBL" id="PKJC01000002">
    <property type="protein sequence ID" value="PKZ66716.1"/>
    <property type="molecule type" value="Genomic_DNA"/>
</dbReference>
<evidence type="ECO:0000313" key="9">
    <source>
        <dbReference type="Proteomes" id="UP000234662"/>
    </source>
</evidence>
<dbReference type="InterPro" id="IPR004556">
    <property type="entry name" value="HemK-like"/>
</dbReference>
<dbReference type="InterPro" id="IPR007848">
    <property type="entry name" value="Small_mtfrase_dom"/>
</dbReference>
<keyword evidence="1 5" id="KW-0489">Methyltransferase</keyword>
<dbReference type="HAMAP" id="MF_02126">
    <property type="entry name" value="RF_methyltr_PrmC"/>
    <property type="match status" value="1"/>
</dbReference>
<dbReference type="PANTHER" id="PTHR18895:SF74">
    <property type="entry name" value="MTRF1L RELEASE FACTOR GLUTAMINE METHYLTRANSFERASE"/>
    <property type="match status" value="1"/>
</dbReference>
<proteinExistence type="inferred from homology"/>
<evidence type="ECO:0000256" key="5">
    <source>
        <dbReference type="HAMAP-Rule" id="MF_02126"/>
    </source>
</evidence>
<name>A0A2I1RCC3_9ACTN</name>
<dbReference type="NCBIfam" id="TIGR03534">
    <property type="entry name" value="RF_mod_PrmC"/>
    <property type="match status" value="1"/>
</dbReference>
<evidence type="ECO:0000256" key="2">
    <source>
        <dbReference type="ARBA" id="ARBA00022679"/>
    </source>
</evidence>
<evidence type="ECO:0000256" key="3">
    <source>
        <dbReference type="ARBA" id="ARBA00022691"/>
    </source>
</evidence>
<accession>A0A2I1RCC3</accession>
<dbReference type="InterPro" id="IPR002052">
    <property type="entry name" value="DNA_methylase_N6_adenine_CS"/>
</dbReference>
<evidence type="ECO:0000259" key="7">
    <source>
        <dbReference type="Pfam" id="PF17827"/>
    </source>
</evidence>
<evidence type="ECO:0000256" key="4">
    <source>
        <dbReference type="ARBA" id="ARBA00048391"/>
    </source>
</evidence>
<sequence>MTGTPTPVSDELRAGTACLAAAGIDSARHDADWLMAHVLGVDAGRLVLMDAIDDAQARAFRSAVERRARRIPLQHIVGTAAFGPVELAVGPGVFIPRPETEYLLEWAVDRLRERPGSALAADFCSGSGALAIGVAAMSPGTRVVAVEADEDALVWLRRNVTDAATVIGSRVEVVAADVTDPEQIADSVPMGSVSVLVTNPPYVPLDAAVGPEVAHDPARAVFGGADGMSVIEPMVPVIARTLAPGGVVGIEHDDTTADAVVACLHAHGDFEDVTRHADLTGRPRFVTARRR</sequence>
<keyword evidence="2 5" id="KW-0808">Transferase</keyword>
<dbReference type="PROSITE" id="PS00092">
    <property type="entry name" value="N6_MTASE"/>
    <property type="match status" value="1"/>
</dbReference>
<dbReference type="Pfam" id="PF17827">
    <property type="entry name" value="PrmC_N"/>
    <property type="match status" value="1"/>
</dbReference>
<comment type="caution">
    <text evidence="5">Lacks conserved residue(s) required for the propagation of feature annotation.</text>
</comment>
<dbReference type="GO" id="GO:0003676">
    <property type="term" value="F:nucleic acid binding"/>
    <property type="evidence" value="ECO:0007669"/>
    <property type="project" value="InterPro"/>
</dbReference>
<feature type="binding site" evidence="5">
    <location>
        <position position="199"/>
    </location>
    <ligand>
        <name>S-adenosyl-L-methionine</name>
        <dbReference type="ChEBI" id="CHEBI:59789"/>
    </ligand>
</feature>
<dbReference type="EC" id="2.1.1.297" evidence="5"/>
<dbReference type="NCBIfam" id="TIGR00536">
    <property type="entry name" value="hemK_fam"/>
    <property type="match status" value="1"/>
</dbReference>
<keyword evidence="3 5" id="KW-0949">S-adenosyl-L-methionine</keyword>